<dbReference type="Proteomes" id="UP000815677">
    <property type="component" value="Unassembled WGS sequence"/>
</dbReference>
<keyword evidence="2" id="KW-1185">Reference proteome</keyword>
<evidence type="ECO:0000313" key="1">
    <source>
        <dbReference type="EMBL" id="GAT43757.1"/>
    </source>
</evidence>
<dbReference type="EMBL" id="DF839243">
    <property type="protein sequence ID" value="GAT43757.1"/>
    <property type="molecule type" value="Genomic_DNA"/>
</dbReference>
<name>A0ABQ0KXW2_MYCCL</name>
<accession>A0ABQ0KXW2</accession>
<proteinExistence type="predicted"/>
<organism evidence="1 2">
    <name type="scientific">Mycena chlorophos</name>
    <name type="common">Agaric fungus</name>
    <name type="synonym">Agaricus chlorophos</name>
    <dbReference type="NCBI Taxonomy" id="658473"/>
    <lineage>
        <taxon>Eukaryota</taxon>
        <taxon>Fungi</taxon>
        <taxon>Dikarya</taxon>
        <taxon>Basidiomycota</taxon>
        <taxon>Agaricomycotina</taxon>
        <taxon>Agaricomycetes</taxon>
        <taxon>Agaricomycetidae</taxon>
        <taxon>Agaricales</taxon>
        <taxon>Marasmiineae</taxon>
        <taxon>Mycenaceae</taxon>
        <taxon>Mycena</taxon>
    </lineage>
</organism>
<evidence type="ECO:0000313" key="2">
    <source>
        <dbReference type="Proteomes" id="UP000815677"/>
    </source>
</evidence>
<reference evidence="1" key="1">
    <citation type="submission" date="2014-09" db="EMBL/GenBank/DDBJ databases">
        <title>Genome sequence of the luminous mushroom Mycena chlorophos for searching fungal bioluminescence genes.</title>
        <authorList>
            <person name="Tanaka Y."/>
            <person name="Kasuga D."/>
            <person name="Oba Y."/>
            <person name="Hase S."/>
            <person name="Sato K."/>
            <person name="Oba Y."/>
            <person name="Sakakibara Y."/>
        </authorList>
    </citation>
    <scope>NUCLEOTIDE SEQUENCE</scope>
</reference>
<sequence>MHTNGDRMFFTAIFRRALLNFDEATRTGASNRFNALAQVLKSFKTTVTVLSFAPSPGLNLLFGSVKGKTDFCIGREPADLVSLESFIRHLGFDQAQVRAIFRHFGADERAVAWALENLDERYRVPYGPDRPIDGAANRLCIYPRKPVIDLLNAWRQKRGPAFIDHTSFIGHPTLEQWQWNIVTHFFEVTATFDRSRHPHTILSTMVGAPGHPHEIPNAVGATLWLDADDVDQFMAQRSVSKQSADPLAIVPNLGVGFTELFCFKILRAMGACEIFVSADNRVVAKFVHARMAGWTQKKMGFNFTPRWLSIYDVENDPTVEVATWFAEEVQAALDIRNISLVDQMWERDIQFMAIEGIVGRDYNLGVPGASEPLMEVAARRKDYYNDPSPVEHVRFDGVKAADTRIAPPIQDGPASYTFRLFELKVARPTKVIEGTLGIDIFRGENKMQAVENMRLQFKVLPLENWVLSIYHAHRHMSDAELAAAVDAAKYSDRDWNGVSEDKSPLTSKTNLDRLQVWYTDDVDGRKVRRRSPVKYLILRAMQQCRQYAAVLRDGKLELGSENLLKITQATSTQRAHRIVPVVLIVICGVAVTFEMDAVETRRIYRRKKSKASKKPS</sequence>
<gene>
    <name evidence="1" type="ORF">MCHLO_01425</name>
</gene>
<protein>
    <submittedName>
        <fullName evidence="1">Uncharacterized protein</fullName>
    </submittedName>
</protein>